<organism evidence="1 2">
    <name type="scientific">Stephania yunnanensis</name>
    <dbReference type="NCBI Taxonomy" id="152371"/>
    <lineage>
        <taxon>Eukaryota</taxon>
        <taxon>Viridiplantae</taxon>
        <taxon>Streptophyta</taxon>
        <taxon>Embryophyta</taxon>
        <taxon>Tracheophyta</taxon>
        <taxon>Spermatophyta</taxon>
        <taxon>Magnoliopsida</taxon>
        <taxon>Ranunculales</taxon>
        <taxon>Menispermaceae</taxon>
        <taxon>Menispermoideae</taxon>
        <taxon>Cissampelideae</taxon>
        <taxon>Stephania</taxon>
    </lineage>
</organism>
<dbReference type="AlphaFoldDB" id="A0AAP0J5A6"/>
<dbReference type="EMBL" id="JBBNAF010000007">
    <property type="protein sequence ID" value="KAK9127693.1"/>
    <property type="molecule type" value="Genomic_DNA"/>
</dbReference>
<dbReference type="SUPFAM" id="SSF47576">
    <property type="entry name" value="Calponin-homology domain, CH-domain"/>
    <property type="match status" value="1"/>
</dbReference>
<dbReference type="InterPro" id="IPR036872">
    <property type="entry name" value="CH_dom_sf"/>
</dbReference>
<evidence type="ECO:0000313" key="1">
    <source>
        <dbReference type="EMBL" id="KAK9127693.1"/>
    </source>
</evidence>
<sequence length="71" mass="8109">MVTSIGMMDATYFVGRTEILAWINSTLHLNLSKVEEFPNSSEFLTIHYPEYSVMEILLSHSDSAGQRKSRK</sequence>
<name>A0AAP0J5A6_9MAGN</name>
<evidence type="ECO:0000313" key="2">
    <source>
        <dbReference type="Proteomes" id="UP001420932"/>
    </source>
</evidence>
<accession>A0AAP0J5A6</accession>
<gene>
    <name evidence="1" type="ORF">Syun_016490</name>
</gene>
<keyword evidence="2" id="KW-1185">Reference proteome</keyword>
<dbReference type="Proteomes" id="UP001420932">
    <property type="component" value="Unassembled WGS sequence"/>
</dbReference>
<reference evidence="1 2" key="1">
    <citation type="submission" date="2024-01" db="EMBL/GenBank/DDBJ databases">
        <title>Genome assemblies of Stephania.</title>
        <authorList>
            <person name="Yang L."/>
        </authorList>
    </citation>
    <scope>NUCLEOTIDE SEQUENCE [LARGE SCALE GENOMIC DNA]</scope>
    <source>
        <strain evidence="1">YNDBR</strain>
        <tissue evidence="1">Leaf</tissue>
    </source>
</reference>
<comment type="caution">
    <text evidence="1">The sequence shown here is derived from an EMBL/GenBank/DDBJ whole genome shotgun (WGS) entry which is preliminary data.</text>
</comment>
<proteinExistence type="predicted"/>
<dbReference type="Gene3D" id="1.10.418.10">
    <property type="entry name" value="Calponin-like domain"/>
    <property type="match status" value="1"/>
</dbReference>
<protein>
    <submittedName>
        <fullName evidence="1">Uncharacterized protein</fullName>
    </submittedName>
</protein>